<keyword evidence="2 4" id="KW-0378">Hydrolase</keyword>
<dbReference type="GO" id="GO:0005975">
    <property type="term" value="P:carbohydrate metabolic process"/>
    <property type="evidence" value="ECO:0007669"/>
    <property type="project" value="InterPro"/>
</dbReference>
<evidence type="ECO:0000313" key="6">
    <source>
        <dbReference type="EMBL" id="KAL1585872.1"/>
    </source>
</evidence>
<dbReference type="CDD" id="cd18821">
    <property type="entry name" value="GH43_Pc3Gal43A-like"/>
    <property type="match status" value="1"/>
</dbReference>
<protein>
    <recommendedName>
        <fullName evidence="8">Galactan 1,3-beta-galactosidase</fullName>
    </recommendedName>
</protein>
<keyword evidence="3 4" id="KW-0326">Glycosidase</keyword>
<keyword evidence="5" id="KW-0732">Signal</keyword>
<dbReference type="Gene3D" id="2.115.10.20">
    <property type="entry name" value="Glycosyl hydrolase domain, family 43"/>
    <property type="match status" value="1"/>
</dbReference>
<dbReference type="RefSeq" id="XP_069228978.1">
    <property type="nucleotide sequence ID" value="XM_069373744.1"/>
</dbReference>
<evidence type="ECO:0000313" key="7">
    <source>
        <dbReference type="Proteomes" id="UP000803884"/>
    </source>
</evidence>
<dbReference type="PANTHER" id="PTHR22925">
    <property type="entry name" value="GLYCOSYL HYDROLASE 43 FAMILY MEMBER"/>
    <property type="match status" value="1"/>
</dbReference>
<sequence length="494" mass="54815">MVSIRAFVVGTLLTSLASAKWIVPAGRWHDTDGNLINAHAGSVTWDHVTGKFFWFGEYKTEEQEEGGGVTVYSSDDLGTWQFHGKALSPIEGHPYISPDMIIQRPKVIYSEVDQQYHMWWHADNSTYGLLLQGFATSPNITGPYNFVDATAPLGNWSQDFGMFTDYKDNQTYALYSNGDRREGRDVYISSFNDAISAIDSVVHRFNKYDLEAPTIIQTDESYYALMSHKTGYRPNNVVAFRAPSLSGPWSQPFMIAEPYKRTYNSQSGFSLRIVGSERTTYMYLGDQWDLRSVWDSRYVWLPLTVDDKKHSVSLPWYDIYDLDIPTGNITPINGTSYAASEATVSGSAFKQEAPFATNGQIVTGISGNDSTVTFHNISGSGKKQWVSFYYQNTDDMGFGDQPGGTPDRIGGTWVVRRISSVVVNGNTAGMQTLVQRDTHKGIIMSTPLELDLEAGENVITVGGLDNGNGTMGADLDRIVVFPSEEDWRAGPGGH</sequence>
<dbReference type="InterPro" id="IPR023296">
    <property type="entry name" value="Glyco_hydro_beta-prop_sf"/>
</dbReference>
<comment type="caution">
    <text evidence="6">The sequence shown here is derived from an EMBL/GenBank/DDBJ whole genome shotgun (WGS) entry which is preliminary data.</text>
</comment>
<dbReference type="Gene3D" id="2.60.120.260">
    <property type="entry name" value="Galactose-binding domain-like"/>
    <property type="match status" value="1"/>
</dbReference>
<keyword evidence="7" id="KW-1185">Reference proteome</keyword>
<dbReference type="EMBL" id="JAAQHG020000017">
    <property type="protein sequence ID" value="KAL1585872.1"/>
    <property type="molecule type" value="Genomic_DNA"/>
</dbReference>
<evidence type="ECO:0000256" key="5">
    <source>
        <dbReference type="SAM" id="SignalP"/>
    </source>
</evidence>
<evidence type="ECO:0000256" key="1">
    <source>
        <dbReference type="ARBA" id="ARBA00009865"/>
    </source>
</evidence>
<name>A0AB34KP39_9PEZI</name>
<proteinExistence type="inferred from homology"/>
<dbReference type="Pfam" id="PF04616">
    <property type="entry name" value="Glyco_hydro_43"/>
    <property type="match status" value="1"/>
</dbReference>
<dbReference type="AlphaFoldDB" id="A0AB34KP39"/>
<dbReference type="SUPFAM" id="SSF75005">
    <property type="entry name" value="Arabinanase/levansucrase/invertase"/>
    <property type="match status" value="1"/>
</dbReference>
<evidence type="ECO:0000256" key="2">
    <source>
        <dbReference type="ARBA" id="ARBA00022801"/>
    </source>
</evidence>
<feature type="signal peptide" evidence="5">
    <location>
        <begin position="1"/>
        <end position="19"/>
    </location>
</feature>
<accession>A0AB34KP39</accession>
<gene>
    <name evidence="6" type="ORF">WHR41_05139</name>
</gene>
<dbReference type="InterPro" id="IPR006710">
    <property type="entry name" value="Glyco_hydro_43"/>
</dbReference>
<dbReference type="PANTHER" id="PTHR22925:SF39">
    <property type="entry name" value="PUTATIVE (AFU_ORTHOLOGUE AFUA_5G14190)-RELATED"/>
    <property type="match status" value="1"/>
</dbReference>
<feature type="chain" id="PRO_5044235492" description="Galactan 1,3-beta-galactosidase" evidence="5">
    <location>
        <begin position="20"/>
        <end position="494"/>
    </location>
</feature>
<evidence type="ECO:0008006" key="8">
    <source>
        <dbReference type="Google" id="ProtNLM"/>
    </source>
</evidence>
<evidence type="ECO:0000256" key="4">
    <source>
        <dbReference type="RuleBase" id="RU361187"/>
    </source>
</evidence>
<dbReference type="Proteomes" id="UP000803884">
    <property type="component" value="Unassembled WGS sequence"/>
</dbReference>
<dbReference type="GeneID" id="96006582"/>
<reference evidence="6 7" key="1">
    <citation type="journal article" date="2020" name="Microbiol. Resour. Announc.">
        <title>Draft Genome Sequence of a Cladosporium Species Isolated from the Mesophotic Ascidian Didemnum maculosum.</title>
        <authorList>
            <person name="Gioti A."/>
            <person name="Siaperas R."/>
            <person name="Nikolaivits E."/>
            <person name="Le Goff G."/>
            <person name="Ouazzani J."/>
            <person name="Kotoulas G."/>
            <person name="Topakas E."/>
        </authorList>
    </citation>
    <scope>NUCLEOTIDE SEQUENCE [LARGE SCALE GENOMIC DNA]</scope>
    <source>
        <strain evidence="6 7">TM138-S3</strain>
    </source>
</reference>
<comment type="similarity">
    <text evidence="1 4">Belongs to the glycosyl hydrolase 43 family.</text>
</comment>
<evidence type="ECO:0000256" key="3">
    <source>
        <dbReference type="ARBA" id="ARBA00023295"/>
    </source>
</evidence>
<dbReference type="GO" id="GO:0004553">
    <property type="term" value="F:hydrolase activity, hydrolyzing O-glycosyl compounds"/>
    <property type="evidence" value="ECO:0007669"/>
    <property type="project" value="InterPro"/>
</dbReference>
<organism evidence="6 7">
    <name type="scientific">Cladosporium halotolerans</name>
    <dbReference type="NCBI Taxonomy" id="1052096"/>
    <lineage>
        <taxon>Eukaryota</taxon>
        <taxon>Fungi</taxon>
        <taxon>Dikarya</taxon>
        <taxon>Ascomycota</taxon>
        <taxon>Pezizomycotina</taxon>
        <taxon>Dothideomycetes</taxon>
        <taxon>Dothideomycetidae</taxon>
        <taxon>Cladosporiales</taxon>
        <taxon>Cladosporiaceae</taxon>
        <taxon>Cladosporium</taxon>
    </lineage>
</organism>